<evidence type="ECO:0000256" key="1">
    <source>
        <dbReference type="SAM" id="MobiDB-lite"/>
    </source>
</evidence>
<evidence type="ECO:0000313" key="3">
    <source>
        <dbReference type="EMBL" id="KAK9761370.1"/>
    </source>
</evidence>
<evidence type="ECO:0000256" key="2">
    <source>
        <dbReference type="SAM" id="SignalP"/>
    </source>
</evidence>
<name>A0ABR2WIN2_9FUNG</name>
<feature type="chain" id="PRO_5046699096" evidence="2">
    <location>
        <begin position="20"/>
        <end position="182"/>
    </location>
</feature>
<keyword evidence="2" id="KW-0732">Signal</keyword>
<comment type="caution">
    <text evidence="3">The sequence shown here is derived from an EMBL/GenBank/DDBJ whole genome shotgun (WGS) entry which is preliminary data.</text>
</comment>
<proteinExistence type="predicted"/>
<dbReference type="EMBL" id="JASJQH010001421">
    <property type="protein sequence ID" value="KAK9761370.1"/>
    <property type="molecule type" value="Genomic_DNA"/>
</dbReference>
<gene>
    <name evidence="3" type="ORF">K7432_013782</name>
</gene>
<reference evidence="3 4" key="1">
    <citation type="submission" date="2023-04" db="EMBL/GenBank/DDBJ databases">
        <title>Genome of Basidiobolus ranarum AG-B5.</title>
        <authorList>
            <person name="Stajich J.E."/>
            <person name="Carter-House D."/>
            <person name="Gryganskyi A."/>
        </authorList>
    </citation>
    <scope>NUCLEOTIDE SEQUENCE [LARGE SCALE GENOMIC DNA]</scope>
    <source>
        <strain evidence="3 4">AG-B5</strain>
    </source>
</reference>
<feature type="compositionally biased region" description="Polar residues" evidence="1">
    <location>
        <begin position="96"/>
        <end position="106"/>
    </location>
</feature>
<protein>
    <submittedName>
        <fullName evidence="3">Uncharacterized protein</fullName>
    </submittedName>
</protein>
<feature type="region of interest" description="Disordered" evidence="1">
    <location>
        <begin position="86"/>
        <end position="106"/>
    </location>
</feature>
<organism evidence="3 4">
    <name type="scientific">Basidiobolus ranarum</name>
    <dbReference type="NCBI Taxonomy" id="34480"/>
    <lineage>
        <taxon>Eukaryota</taxon>
        <taxon>Fungi</taxon>
        <taxon>Fungi incertae sedis</taxon>
        <taxon>Zoopagomycota</taxon>
        <taxon>Entomophthoromycotina</taxon>
        <taxon>Basidiobolomycetes</taxon>
        <taxon>Basidiobolales</taxon>
        <taxon>Basidiobolaceae</taxon>
        <taxon>Basidiobolus</taxon>
    </lineage>
</organism>
<evidence type="ECO:0000313" key="4">
    <source>
        <dbReference type="Proteomes" id="UP001479436"/>
    </source>
</evidence>
<feature type="signal peptide" evidence="2">
    <location>
        <begin position="1"/>
        <end position="19"/>
    </location>
</feature>
<sequence length="182" mass="17865">MKFFNAVLLVSSLASLGFAQNSSDLAGCVSKCDANDVSCKAQCLGITFPSGDAAPAVQRCVSQCDNNNPNLPACLKSCVSSSGASPGTDGVKGEDSSPTPGATDAVISSTLGATGAGPVATNPVASASSALGSIASSGAQAASSVISSATARATEVRSSGNHVNSNPMIYGMIGVLVYKLQN</sequence>
<keyword evidence="4" id="KW-1185">Reference proteome</keyword>
<accession>A0ABR2WIN2</accession>
<dbReference type="Proteomes" id="UP001479436">
    <property type="component" value="Unassembled WGS sequence"/>
</dbReference>